<organism evidence="1 2">
    <name type="scientific">Cytobacillus citreus</name>
    <dbReference type="NCBI Taxonomy" id="2833586"/>
    <lineage>
        <taxon>Bacteria</taxon>
        <taxon>Bacillati</taxon>
        <taxon>Bacillota</taxon>
        <taxon>Bacilli</taxon>
        <taxon>Bacillales</taxon>
        <taxon>Bacillaceae</taxon>
        <taxon>Cytobacillus</taxon>
    </lineage>
</organism>
<accession>A0ABS5NXN8</accession>
<keyword evidence="1" id="KW-0436">Ligase</keyword>
<dbReference type="Proteomes" id="UP000681027">
    <property type="component" value="Unassembled WGS sequence"/>
</dbReference>
<name>A0ABS5NXN8_9BACI</name>
<dbReference type="InterPro" id="IPR053158">
    <property type="entry name" value="CapK_Type1_Caps_Biosynth"/>
</dbReference>
<reference evidence="1 2" key="1">
    <citation type="submission" date="2021-05" db="EMBL/GenBank/DDBJ databases">
        <title>Novel Bacillus species.</title>
        <authorList>
            <person name="Liu G."/>
        </authorList>
    </citation>
    <scope>NUCLEOTIDE SEQUENCE [LARGE SCALE GENOMIC DNA]</scope>
    <source>
        <strain evidence="1 2">FJAT-49705</strain>
    </source>
</reference>
<dbReference type="Gene3D" id="3.40.50.12780">
    <property type="entry name" value="N-terminal domain of ligase-like"/>
    <property type="match status" value="1"/>
</dbReference>
<comment type="caution">
    <text evidence="1">The sequence shown here is derived from an EMBL/GenBank/DDBJ whole genome shotgun (WGS) entry which is preliminary data.</text>
</comment>
<protein>
    <submittedName>
        <fullName evidence="1">Phenylacetate--CoA ligase family protein</fullName>
    </submittedName>
</protein>
<dbReference type="RefSeq" id="WP_213104065.1">
    <property type="nucleotide sequence ID" value="NZ_JAGYPM010000005.1"/>
</dbReference>
<sequence>MQKYYDLSNMNFLELARNRAFFLADKIFRKGIAGNLKDIENKMERTASSQELHSILRHAAETVPYYKWIKGDINIRSFPVVNKAIIRGNPDVFISDDHDIDNLYSVTTSGSHGTSMKFYRTKEKKIRQIAEVLYFSKQTNFYFGVKHGFIRATHPKGKMSLALQNELHIDPTKINKEFLEKIRLQLKEMKVIIGFPSILYEIAHFCLKRGDSPSSFNLRGIITTAEPLLDYQRETIEGAFGCPVHTRYATEELGLVAVQNPHDLSYRVNEATFYLEILKLDSDDPCEEGEEGRIVVTDIYSFAMPLIRYDTGDLGCYKLVNKNGMKAKFLTYISGRLIEMSLTPEGEKISPFSINVKMKDVKNVKKYQFVQKTQKQYVMKLVVDENYQDNEKIKGILKRILGKNADISIEILDSIPTLPSGKTPYIINEYTKSSVKPEITIEGITPY</sequence>
<evidence type="ECO:0000313" key="1">
    <source>
        <dbReference type="EMBL" id="MBS4192610.1"/>
    </source>
</evidence>
<dbReference type="PANTHER" id="PTHR36932:SF1">
    <property type="entry name" value="CAPSULAR POLYSACCHARIDE BIOSYNTHESIS PROTEIN"/>
    <property type="match status" value="1"/>
</dbReference>
<keyword evidence="2" id="KW-1185">Reference proteome</keyword>
<gene>
    <name evidence="1" type="ORF">KHA94_20930</name>
</gene>
<dbReference type="PANTHER" id="PTHR36932">
    <property type="entry name" value="CAPSULAR POLYSACCHARIDE BIOSYNTHESIS PROTEIN"/>
    <property type="match status" value="1"/>
</dbReference>
<dbReference type="EMBL" id="JAGYPM010000005">
    <property type="protein sequence ID" value="MBS4192610.1"/>
    <property type="molecule type" value="Genomic_DNA"/>
</dbReference>
<dbReference type="SUPFAM" id="SSF56801">
    <property type="entry name" value="Acetyl-CoA synthetase-like"/>
    <property type="match status" value="1"/>
</dbReference>
<dbReference type="InterPro" id="IPR042099">
    <property type="entry name" value="ANL_N_sf"/>
</dbReference>
<proteinExistence type="predicted"/>
<evidence type="ECO:0000313" key="2">
    <source>
        <dbReference type="Proteomes" id="UP000681027"/>
    </source>
</evidence>
<dbReference type="GO" id="GO:0016874">
    <property type="term" value="F:ligase activity"/>
    <property type="evidence" value="ECO:0007669"/>
    <property type="project" value="UniProtKB-KW"/>
</dbReference>